<keyword evidence="3" id="KW-1003">Cell membrane</keyword>
<dbReference type="InterPro" id="IPR000162">
    <property type="entry name" value="GPCR_3_mtglu_rcpt"/>
</dbReference>
<evidence type="ECO:0000256" key="7">
    <source>
        <dbReference type="ARBA" id="ARBA00023136"/>
    </source>
</evidence>
<evidence type="ECO:0000256" key="1">
    <source>
        <dbReference type="ARBA" id="ARBA00004651"/>
    </source>
</evidence>
<protein>
    <recommendedName>
        <fullName evidence="11">Receptor ligand binding region domain-containing protein</fullName>
    </recommendedName>
</protein>
<feature type="domain" description="Receptor ligand binding region" evidence="11">
    <location>
        <begin position="544"/>
        <end position="661"/>
    </location>
</feature>
<comment type="subcellular location">
    <subcellularLocation>
        <location evidence="1">Cell membrane</location>
        <topology evidence="1">Multi-pass membrane protein</topology>
    </subcellularLocation>
</comment>
<evidence type="ECO:0000256" key="2">
    <source>
        <dbReference type="ARBA" id="ARBA00007242"/>
    </source>
</evidence>
<dbReference type="InterPro" id="IPR017979">
    <property type="entry name" value="GPCR_3_CS"/>
</dbReference>
<evidence type="ECO:0000256" key="10">
    <source>
        <dbReference type="ARBA" id="ARBA00023224"/>
    </source>
</evidence>
<dbReference type="PRINTS" id="PR00248">
    <property type="entry name" value="GPCRMGR"/>
</dbReference>
<evidence type="ECO:0000259" key="11">
    <source>
        <dbReference type="Pfam" id="PF01094"/>
    </source>
</evidence>
<keyword evidence="13" id="KW-1185">Reference proteome</keyword>
<evidence type="ECO:0000313" key="13">
    <source>
        <dbReference type="Proteomes" id="UP000719412"/>
    </source>
</evidence>
<sequence>MERSNPARSEVSLSKCRGAGVVDELRNQEYRKHHGGTAGINLGCSLGSGVLLSEMSIIRFVIWIKIEVESACLEVAMNQSPCGSGALSRCPRRNRSPGCRSSVRAALSVDGRRRRGSSSSISMTTGLHAVGVPAGEALMGPLALLLLVAVARADLDVERKLIRIRGDVILGGIFPMHEQVSGRSDMPCGAVKEEKGMQRLEAMLYAIDEINNSAELLPNVTLGALIIDSCSSDTYALEQSMEFVRSYMNQLHAISTSLKWYHDRSQVNKFNQLHLLHRSRRGWGGDGCRPAFASSSSGPCGVVAADNLTRAKFKIADGGSEVVNTLIEESRGPGIWRDRWFEGTSVADGRGIPGVERLARFAGKSARTQSSEDMSEYKCESGKAPLYVPHKPVTAVIGASFSVVSIMVANILRLFKIPQVSYASTSTELSDKSRFEYFSRVVPPDNFQAQTMVEIIKEMGWKYVSTVAVEGDYGERVNNCLSSPTTIFPMLRILGEYSKLFALTYIFNGNFQIEMFAEKYRYEFMKLSNTTRINLNSYTKLNRVIAENSVLSKQGIASFISYSADAGICIAVTEKILRNSKTEDFDRIIDRLLQKSARAVVLFVDEDNTRKLLQATIRANKTGHFLWIGSDSWGAKVHPVRDQEFAAEGAITILPHRNAIQDVTLKLSY</sequence>
<dbReference type="InterPro" id="IPR000337">
    <property type="entry name" value="GPCR_3"/>
</dbReference>
<gene>
    <name evidence="12" type="ORF">GEV33_000484</name>
</gene>
<keyword evidence="10" id="KW-0807">Transducer</keyword>
<reference evidence="12" key="2">
    <citation type="submission" date="2021-08" db="EMBL/GenBank/DDBJ databases">
        <authorList>
            <person name="Eriksson T."/>
        </authorList>
    </citation>
    <scope>NUCLEOTIDE SEQUENCE</scope>
    <source>
        <strain evidence="12">Stoneville</strain>
        <tissue evidence="12">Whole head</tissue>
    </source>
</reference>
<keyword evidence="8" id="KW-0675">Receptor</keyword>
<dbReference type="Proteomes" id="UP000719412">
    <property type="component" value="Unassembled WGS sequence"/>
</dbReference>
<keyword evidence="4" id="KW-0812">Transmembrane</keyword>
<name>A0A8J6LKG3_TENMO</name>
<keyword evidence="9" id="KW-0325">Glycoprotein</keyword>
<organism evidence="12 13">
    <name type="scientific">Tenebrio molitor</name>
    <name type="common">Yellow mealworm beetle</name>
    <dbReference type="NCBI Taxonomy" id="7067"/>
    <lineage>
        <taxon>Eukaryota</taxon>
        <taxon>Metazoa</taxon>
        <taxon>Ecdysozoa</taxon>
        <taxon>Arthropoda</taxon>
        <taxon>Hexapoda</taxon>
        <taxon>Insecta</taxon>
        <taxon>Pterygota</taxon>
        <taxon>Neoptera</taxon>
        <taxon>Endopterygota</taxon>
        <taxon>Coleoptera</taxon>
        <taxon>Polyphaga</taxon>
        <taxon>Cucujiformia</taxon>
        <taxon>Tenebrionidae</taxon>
        <taxon>Tenebrio</taxon>
    </lineage>
</organism>
<keyword evidence="7" id="KW-0472">Membrane</keyword>
<comment type="caution">
    <text evidence="12">The sequence shown here is derived from an EMBL/GenBank/DDBJ whole genome shotgun (WGS) entry which is preliminary data.</text>
</comment>
<comment type="similarity">
    <text evidence="2">Belongs to the G-protein coupled receptor 3 family.</text>
</comment>
<feature type="domain" description="Receptor ligand binding region" evidence="11">
    <location>
        <begin position="199"/>
        <end position="246"/>
    </location>
</feature>
<dbReference type="PRINTS" id="PR00593">
    <property type="entry name" value="MTABOTROPICR"/>
</dbReference>
<dbReference type="InterPro" id="IPR028082">
    <property type="entry name" value="Peripla_BP_I"/>
</dbReference>
<evidence type="ECO:0000256" key="9">
    <source>
        <dbReference type="ARBA" id="ARBA00023180"/>
    </source>
</evidence>
<dbReference type="Pfam" id="PF01094">
    <property type="entry name" value="ANF_receptor"/>
    <property type="match status" value="3"/>
</dbReference>
<evidence type="ECO:0000256" key="5">
    <source>
        <dbReference type="ARBA" id="ARBA00022989"/>
    </source>
</evidence>
<dbReference type="EMBL" id="JABDTM020002998">
    <property type="protein sequence ID" value="KAH0822308.1"/>
    <property type="molecule type" value="Genomic_DNA"/>
</dbReference>
<dbReference type="InterPro" id="IPR050726">
    <property type="entry name" value="mGluR"/>
</dbReference>
<dbReference type="AlphaFoldDB" id="A0A8J6LKG3"/>
<dbReference type="PANTHER" id="PTHR24060">
    <property type="entry name" value="METABOTROPIC GLUTAMATE RECEPTOR"/>
    <property type="match status" value="1"/>
</dbReference>
<dbReference type="Gene3D" id="3.40.50.2300">
    <property type="match status" value="3"/>
</dbReference>
<dbReference type="GO" id="GO:0004930">
    <property type="term" value="F:G protein-coupled receptor activity"/>
    <property type="evidence" value="ECO:0007669"/>
    <property type="project" value="UniProtKB-KW"/>
</dbReference>
<dbReference type="InterPro" id="IPR001828">
    <property type="entry name" value="ANF_lig-bd_rcpt"/>
</dbReference>
<feature type="domain" description="Receptor ligand binding region" evidence="11">
    <location>
        <begin position="389"/>
        <end position="477"/>
    </location>
</feature>
<dbReference type="PROSITE" id="PS00979">
    <property type="entry name" value="G_PROTEIN_RECEP_F3_1"/>
    <property type="match status" value="1"/>
</dbReference>
<dbReference type="SUPFAM" id="SSF53822">
    <property type="entry name" value="Periplasmic binding protein-like I"/>
    <property type="match status" value="1"/>
</dbReference>
<evidence type="ECO:0000313" key="12">
    <source>
        <dbReference type="EMBL" id="KAH0822308.1"/>
    </source>
</evidence>
<keyword evidence="6" id="KW-0297">G-protein coupled receptor</keyword>
<accession>A0A8J6LKG3</accession>
<dbReference type="GO" id="GO:0005886">
    <property type="term" value="C:plasma membrane"/>
    <property type="evidence" value="ECO:0007669"/>
    <property type="project" value="UniProtKB-SubCell"/>
</dbReference>
<dbReference type="FunFam" id="3.40.50.2300:FF:000145">
    <property type="entry name" value="Glutamate receptor, metabotropic"/>
    <property type="match status" value="1"/>
</dbReference>
<evidence type="ECO:0000256" key="6">
    <source>
        <dbReference type="ARBA" id="ARBA00023040"/>
    </source>
</evidence>
<evidence type="ECO:0000256" key="8">
    <source>
        <dbReference type="ARBA" id="ARBA00023170"/>
    </source>
</evidence>
<keyword evidence="5" id="KW-1133">Transmembrane helix</keyword>
<evidence type="ECO:0000256" key="4">
    <source>
        <dbReference type="ARBA" id="ARBA00022692"/>
    </source>
</evidence>
<proteinExistence type="inferred from homology"/>
<evidence type="ECO:0000256" key="3">
    <source>
        <dbReference type="ARBA" id="ARBA00022475"/>
    </source>
</evidence>
<reference evidence="12" key="1">
    <citation type="journal article" date="2020" name="J Insects Food Feed">
        <title>The yellow mealworm (Tenebrio molitor) genome: a resource for the emerging insects as food and feed industry.</title>
        <authorList>
            <person name="Eriksson T."/>
            <person name="Andere A."/>
            <person name="Kelstrup H."/>
            <person name="Emery V."/>
            <person name="Picard C."/>
        </authorList>
    </citation>
    <scope>NUCLEOTIDE SEQUENCE</scope>
    <source>
        <strain evidence="12">Stoneville</strain>
        <tissue evidence="12">Whole head</tissue>
    </source>
</reference>